<feature type="region of interest" description="Disordered" evidence="6">
    <location>
        <begin position="503"/>
        <end position="532"/>
    </location>
</feature>
<dbReference type="EMBL" id="CAVP010058372">
    <property type="protein sequence ID" value="CDL94540.1"/>
    <property type="molecule type" value="Genomic_DNA"/>
</dbReference>
<organism evidence="8">
    <name type="scientific">Haemonchus contortus</name>
    <name type="common">Barber pole worm</name>
    <dbReference type="NCBI Taxonomy" id="6289"/>
    <lineage>
        <taxon>Eukaryota</taxon>
        <taxon>Metazoa</taxon>
        <taxon>Ecdysozoa</taxon>
        <taxon>Nematoda</taxon>
        <taxon>Chromadorea</taxon>
        <taxon>Rhabditida</taxon>
        <taxon>Rhabditina</taxon>
        <taxon>Rhabditomorpha</taxon>
        <taxon>Strongyloidea</taxon>
        <taxon>Trichostrongylidae</taxon>
        <taxon>Haemonchus</taxon>
    </lineage>
</organism>
<dbReference type="InterPro" id="IPR018834">
    <property type="entry name" value="DNA/RNA-bd_Est1-type"/>
</dbReference>
<dbReference type="InterPro" id="IPR019458">
    <property type="entry name" value="Est1-like_N"/>
</dbReference>
<evidence type="ECO:0000313" key="8">
    <source>
        <dbReference type="EMBL" id="CDL94540.1"/>
    </source>
</evidence>
<dbReference type="Gene3D" id="1.25.40.10">
    <property type="entry name" value="Tetratricopeptide repeat domain"/>
    <property type="match status" value="1"/>
</dbReference>
<feature type="region of interest" description="Disordered" evidence="6">
    <location>
        <begin position="323"/>
        <end position="452"/>
    </location>
</feature>
<feature type="compositionally biased region" description="Polar residues" evidence="6">
    <location>
        <begin position="407"/>
        <end position="417"/>
    </location>
</feature>
<feature type="compositionally biased region" description="Polar residues" evidence="6">
    <location>
        <begin position="130"/>
        <end position="151"/>
    </location>
</feature>
<feature type="compositionally biased region" description="Basic and acidic residues" evidence="6">
    <location>
        <begin position="78"/>
        <end position="88"/>
    </location>
</feature>
<dbReference type="Pfam" id="PF10374">
    <property type="entry name" value="EST1"/>
    <property type="match status" value="1"/>
</dbReference>
<comment type="caution">
    <text evidence="8">The sequence shown here is derived from an EMBL/GenBank/DDBJ whole genome shotgun (WGS) entry which is preliminary data.</text>
</comment>
<dbReference type="Pfam" id="PF10373">
    <property type="entry name" value="EST1_DNA_bind"/>
    <property type="match status" value="1"/>
</dbReference>
<dbReference type="InterPro" id="IPR029060">
    <property type="entry name" value="PIN-like_dom_sf"/>
</dbReference>
<keyword evidence="4" id="KW-0866">Nonsense-mediated mRNA decay</keyword>
<feature type="region of interest" description="Disordered" evidence="6">
    <location>
        <begin position="1"/>
        <end position="278"/>
    </location>
</feature>
<feature type="domain" description="PIN" evidence="7">
    <location>
        <begin position="1191"/>
        <end position="1344"/>
    </location>
</feature>
<dbReference type="PANTHER" id="PTHR15696:SF0">
    <property type="entry name" value="TELOMERASE-BINDING PROTEIN EST1A"/>
    <property type="match status" value="1"/>
</dbReference>
<dbReference type="GO" id="GO:0070034">
    <property type="term" value="F:telomerase RNA binding"/>
    <property type="evidence" value="ECO:0007669"/>
    <property type="project" value="TreeGrafter"/>
</dbReference>
<dbReference type="GO" id="GO:0005737">
    <property type="term" value="C:cytoplasm"/>
    <property type="evidence" value="ECO:0007669"/>
    <property type="project" value="UniProtKB-SubCell"/>
</dbReference>
<proteinExistence type="predicted"/>
<feature type="compositionally biased region" description="Basic and acidic residues" evidence="6">
    <location>
        <begin position="323"/>
        <end position="345"/>
    </location>
</feature>
<evidence type="ECO:0000256" key="1">
    <source>
        <dbReference type="ARBA" id="ARBA00004123"/>
    </source>
</evidence>
<keyword evidence="3" id="KW-0963">Cytoplasm</keyword>
<dbReference type="CDD" id="cd09885">
    <property type="entry name" value="PIN_Smg6-like"/>
    <property type="match status" value="1"/>
</dbReference>
<evidence type="ECO:0000259" key="7">
    <source>
        <dbReference type="SMART" id="SM00670"/>
    </source>
</evidence>
<evidence type="ECO:0000256" key="4">
    <source>
        <dbReference type="ARBA" id="ARBA00023161"/>
    </source>
</evidence>
<dbReference type="SUPFAM" id="SSF88723">
    <property type="entry name" value="PIN domain-like"/>
    <property type="match status" value="1"/>
</dbReference>
<gene>
    <name evidence="8" type="ORF">HCOI_02167500</name>
</gene>
<dbReference type="SMART" id="SM00670">
    <property type="entry name" value="PINc"/>
    <property type="match status" value="1"/>
</dbReference>
<protein>
    <submittedName>
        <fullName evidence="8">Telomerase activating protein Est1 domain containing protein</fullName>
    </submittedName>
</protein>
<name>W6NCE7_HAECO</name>
<dbReference type="InterPro" id="IPR002716">
    <property type="entry name" value="PIN_dom"/>
</dbReference>
<dbReference type="PANTHER" id="PTHR15696">
    <property type="entry name" value="SMG-7 SUPPRESSOR WITH MORPHOLOGICAL EFFECT ON GENITALIA PROTEIN 7"/>
    <property type="match status" value="1"/>
</dbReference>
<evidence type="ECO:0000256" key="2">
    <source>
        <dbReference type="ARBA" id="ARBA00004496"/>
    </source>
</evidence>
<sequence>MADETGKDGSSTNTTRTRKLRPEIQIYRPGMMRKGTDVTASGPPPNDCKPPSEPPRQKRPSRISLENSRGGARAYETTSRRRSNDTESVHSYCGDSGSTTPDAASMCSDRRDSFGRGSGMRTYSRGGGYSNNKQIYNSNHHEFTSSPSSSKRGARDGGGRPNYRMSPGQGNRDGVNDRVPSPRYSYNSTQSLYDPQQPEGYLGYRQNFSSRGRGGKTDIGRAPSPVRFKRTAQIQKNERASMRAEGGQRRNVGNRRRNDSITSTQSECLPPPSDRLNVDTSAETRSVAGDAPQSPSMSYMQLCQSFESIGSFDWSREVESEYNAKHGEEKDEHSMNHQDRGDSQDLHNGSPQKEFTYGEGPHSNYSMRGILRIPPSFRNDRGRNRNDSDRSSLRGSIVEEEFDESCEPSSGECTPTEESGDEKHWSNRRAPPMTKLRSDGYSGGDDIHKENRGGRLFGRVTVDRSRRENNSSEAKPLAARSTRILLRNEPRTYKPPAMRMAERNDTAAPSGVVRNSEEMPVGSASPSSQPRQMTDYPVYREIAKNQGPKMQKINDSITSLLTKVQQRDVAAAEKIVQLSGDLCEIYYDVMLRDIVFTFSMNLEQHLWKQAFYKPIEVFKTMANSPKDSSRTFRAQLLVLINKGIVFYERLIALYEKELDVDVQKAALFQFERDENFWDVCLSPNTPDAESSRRKIALKSCSRHLISLGDLKRYRTLVEGSEDYSGSRTLYLRSAQLWPASGHCYNQLAVVAYFSMLYRSRRRARNTPLEILSNKRQGHALDEIFFCIRALSAGHPFETARDRLHARLAAMKRKVDKYEPLLDIECGEVREDAELAASADRPYEIWLDTEGANIEADNDVNVFRSFLDQQPSKLHRRAISYVINTVGLLITKIGMETFPSVSDRAIAQLAALVEQEDSPVTAQQLVQIAALFIYAVHCNGIAGDEDVCSVQQQQAVHALVSVFGVFLRPVALRVGEVHSWTKGSSEVPKVVTRVLPAVCVLCEWFSCPLASAIYRTMPSVEPLPTSIVDIDTWHLLANIANELARLQDGGEMVKIETSAASAKTCILPELAYLSSFSNVFPSFPRVLRFADATTETPDTFIPLQIRLAQLLLAAEYLDGSDLSCFFFCEKTGRFRRSEHVEGDLRERSKAPYAQQFEESPRVSTPLTREELLEREMRKHEQLLVVSATVKPVYLVIDTNAFIDQLSAIQKILQCERFRVLIPTTVMEELIDLQHGELSNPRVQGATEGARQAVTWLREQTRQKNPRLFTLTMRGRRLPIAVVREEAGDDGELVNDDRILRSCVNYTQLEPAPESLFSDVKVPQGREMPNIYRNLVLLTEDRVLNMKAMCQHIPCRTMVRFMKWAKIS</sequence>
<dbReference type="GO" id="GO:0042162">
    <property type="term" value="F:telomeric DNA binding"/>
    <property type="evidence" value="ECO:0007669"/>
    <property type="project" value="TreeGrafter"/>
</dbReference>
<feature type="compositionally biased region" description="Polar residues" evidence="6">
    <location>
        <begin position="184"/>
        <end position="194"/>
    </location>
</feature>
<evidence type="ECO:0000256" key="6">
    <source>
        <dbReference type="SAM" id="MobiDB-lite"/>
    </source>
</evidence>
<dbReference type="GO" id="GO:0005697">
    <property type="term" value="C:telomerase holoenzyme complex"/>
    <property type="evidence" value="ECO:0007669"/>
    <property type="project" value="TreeGrafter"/>
</dbReference>
<keyword evidence="5" id="KW-0539">Nucleus</keyword>
<feature type="compositionally biased region" description="Basic and acidic residues" evidence="6">
    <location>
        <begin position="378"/>
        <end position="392"/>
    </location>
</feature>
<evidence type="ECO:0000256" key="3">
    <source>
        <dbReference type="ARBA" id="ARBA00022490"/>
    </source>
</evidence>
<feature type="compositionally biased region" description="Pro residues" evidence="6">
    <location>
        <begin position="42"/>
        <end position="54"/>
    </location>
</feature>
<reference evidence="8" key="2">
    <citation type="submission" date="2013-05" db="EMBL/GenBank/DDBJ databases">
        <title>The genome and transcriptome of Haemonchus contortus: a key model parasite for drug and vaccine discovery.</title>
        <authorList>
            <person name="Laing R."/>
            <person name="Kikuchi T."/>
            <person name="Martinelli A."/>
            <person name="Tsai I.J."/>
            <person name="Beech R.N."/>
            <person name="Redman E."/>
            <person name="Holroyd N."/>
            <person name="Bartley D.J."/>
            <person name="Beasley H."/>
            <person name="Britton C."/>
            <person name="Curran D."/>
            <person name="Devaney E."/>
            <person name="Gilabert A."/>
            <person name="Jackson F."/>
            <person name="Hunt M."/>
            <person name="Johnston S."/>
            <person name="Kryukov I."/>
            <person name="Li K."/>
            <person name="Morrison A.A."/>
            <person name="Reid A.J."/>
            <person name="Sargison N."/>
            <person name="Saunders G."/>
            <person name="Wasmuth J.D."/>
            <person name="Wolstenholme A."/>
            <person name="Berriman M."/>
            <person name="Gilleard J.S."/>
            <person name="Cotton J.A."/>
        </authorList>
    </citation>
    <scope>NUCLEOTIDE SEQUENCE [LARGE SCALE GENOMIC DNA]</scope>
    <source>
        <strain evidence="8">ISE/inbred ISE</strain>
    </source>
</reference>
<reference evidence="8" key="1">
    <citation type="submission" date="2013-03" db="EMBL/GenBank/DDBJ databases">
        <authorList>
            <person name="Aslett M."/>
        </authorList>
    </citation>
    <scope>NUCLEOTIDE SEQUENCE [LARGE SCALE GENOMIC DNA]</scope>
    <source>
        <strain evidence="8">ISE/inbred ISE</strain>
    </source>
</reference>
<evidence type="ECO:0000256" key="5">
    <source>
        <dbReference type="ARBA" id="ARBA00023242"/>
    </source>
</evidence>
<dbReference type="GO" id="GO:0000184">
    <property type="term" value="P:nuclear-transcribed mRNA catabolic process, nonsense-mediated decay"/>
    <property type="evidence" value="ECO:0007669"/>
    <property type="project" value="UniProtKB-KW"/>
</dbReference>
<feature type="compositionally biased region" description="Basic and acidic residues" evidence="6">
    <location>
        <begin position="236"/>
        <end position="248"/>
    </location>
</feature>
<dbReference type="InterPro" id="IPR011990">
    <property type="entry name" value="TPR-like_helical_dom_sf"/>
</dbReference>
<comment type="subcellular location">
    <subcellularLocation>
        <location evidence="2">Cytoplasm</location>
    </subcellularLocation>
    <subcellularLocation>
        <location evidence="1">Nucleus</location>
    </subcellularLocation>
</comment>
<dbReference type="InterPro" id="IPR045153">
    <property type="entry name" value="Est1/Ebs1-like"/>
</dbReference>
<accession>W6NCE7</accession>
<dbReference type="Pfam" id="PF13638">
    <property type="entry name" value="PIN_4"/>
    <property type="match status" value="1"/>
</dbReference>
<dbReference type="Gene3D" id="3.40.50.1010">
    <property type="entry name" value="5'-nuclease"/>
    <property type="match status" value="1"/>
</dbReference>
<dbReference type="SUPFAM" id="SSF48452">
    <property type="entry name" value="TPR-like"/>
    <property type="match status" value="1"/>
</dbReference>